<dbReference type="SUPFAM" id="SSF52540">
    <property type="entry name" value="P-loop containing nucleoside triphosphate hydrolases"/>
    <property type="match status" value="1"/>
</dbReference>
<dbReference type="AlphaFoldDB" id="A0A841R4E3"/>
<name>A0A841R4E3_9FIRM</name>
<dbReference type="Proteomes" id="UP000591941">
    <property type="component" value="Unassembled WGS sequence"/>
</dbReference>
<protein>
    <submittedName>
        <fullName evidence="1">Copper chaperone CopZ</fullName>
    </submittedName>
</protein>
<proteinExistence type="predicted"/>
<gene>
    <name evidence="1" type="ORF">HNR45_001090</name>
</gene>
<dbReference type="EMBL" id="JACHHI010000004">
    <property type="protein sequence ID" value="MBB6478037.1"/>
    <property type="molecule type" value="Genomic_DNA"/>
</dbReference>
<dbReference type="RefSeq" id="WP_159822210.1">
    <property type="nucleotide sequence ID" value="NZ_CABWNB010000001.1"/>
</dbReference>
<sequence length="314" mass="35790">MSFQITRGKQERAQRIVIYGIEGIGKSTLASQFPAPLFIDTEGGTAHMDVARLPVPDTWEELKEMIARIPKDPAIDDFSTIVIDTVDWAEMLCIEYVCKKHDKTNIESFGYGTGYTYVREEFEQFIKSLNEIIAAGLNVVLTAHAQIRKFEQPGEAGAYDRYELKLGKRTASQTAPIIKEWADMLLFINYETKVYNVNGTEKYRATGGKRTVYTTHTPAYDAKNRHDLPPSFPLSYEPLENIIPNRFKREIDPRLVKLMIDFDVTDEQVRAAVEKAGYYPASKRLEIYPTEFVENNLIKNWDGVVSVIKEAKGE</sequence>
<dbReference type="OrthoDB" id="5413799at2"/>
<evidence type="ECO:0000313" key="1">
    <source>
        <dbReference type="EMBL" id="MBB6478037.1"/>
    </source>
</evidence>
<organism evidence="1 2">
    <name type="scientific">Negativicoccus succinicivorans</name>
    <dbReference type="NCBI Taxonomy" id="620903"/>
    <lineage>
        <taxon>Bacteria</taxon>
        <taxon>Bacillati</taxon>
        <taxon>Bacillota</taxon>
        <taxon>Negativicutes</taxon>
        <taxon>Veillonellales</taxon>
        <taxon>Veillonellaceae</taxon>
        <taxon>Negativicoccus</taxon>
    </lineage>
</organism>
<evidence type="ECO:0000313" key="2">
    <source>
        <dbReference type="Proteomes" id="UP000591941"/>
    </source>
</evidence>
<accession>A0A841R4E3</accession>
<dbReference type="Pfam" id="PF13479">
    <property type="entry name" value="AAA_24"/>
    <property type="match status" value="1"/>
</dbReference>
<dbReference type="InterPro" id="IPR027417">
    <property type="entry name" value="P-loop_NTPase"/>
</dbReference>
<comment type="caution">
    <text evidence="1">The sequence shown here is derived from an EMBL/GenBank/DDBJ whole genome shotgun (WGS) entry which is preliminary data.</text>
</comment>
<dbReference type="Gene3D" id="3.40.50.300">
    <property type="entry name" value="P-loop containing nucleotide triphosphate hydrolases"/>
    <property type="match status" value="1"/>
</dbReference>
<dbReference type="GeneID" id="93486355"/>
<keyword evidence="2" id="KW-1185">Reference proteome</keyword>
<reference evidence="1 2" key="1">
    <citation type="submission" date="2020-08" db="EMBL/GenBank/DDBJ databases">
        <title>Genomic Encyclopedia of Type Strains, Phase IV (KMG-IV): sequencing the most valuable type-strain genomes for metagenomic binning, comparative biology and taxonomic classification.</title>
        <authorList>
            <person name="Goeker M."/>
        </authorList>
    </citation>
    <scope>NUCLEOTIDE SEQUENCE [LARGE SCALE GENOMIC DNA]</scope>
    <source>
        <strain evidence="1 2">DSM 21255</strain>
    </source>
</reference>